<dbReference type="Proteomes" id="UP001202052">
    <property type="component" value="Unassembled WGS sequence"/>
</dbReference>
<gene>
    <name evidence="4" type="ORF">M4438_34700</name>
</gene>
<dbReference type="PANTHER" id="PTHR12215">
    <property type="entry name" value="PHOSPHOPANTETHEINE TRANSFERASE"/>
    <property type="match status" value="1"/>
</dbReference>
<protein>
    <submittedName>
        <fullName evidence="4">4'-phosphopantetheinyl transferase superfamily protein</fullName>
    </submittedName>
</protein>
<keyword evidence="5" id="KW-1185">Reference proteome</keyword>
<evidence type="ECO:0000313" key="5">
    <source>
        <dbReference type="Proteomes" id="UP001202052"/>
    </source>
</evidence>
<dbReference type="Pfam" id="PF01648">
    <property type="entry name" value="ACPS"/>
    <property type="match status" value="1"/>
</dbReference>
<evidence type="ECO:0000256" key="2">
    <source>
        <dbReference type="ARBA" id="ARBA00022679"/>
    </source>
</evidence>
<evidence type="ECO:0000313" key="4">
    <source>
        <dbReference type="EMBL" id="MCL3998593.1"/>
    </source>
</evidence>
<dbReference type="RefSeq" id="WP_249493202.1">
    <property type="nucleotide sequence ID" value="NZ_JAMCCK010000066.1"/>
</dbReference>
<evidence type="ECO:0000256" key="1">
    <source>
        <dbReference type="ARBA" id="ARBA00010990"/>
    </source>
</evidence>
<keyword evidence="2 4" id="KW-0808">Transferase</keyword>
<proteinExistence type="inferred from homology"/>
<dbReference type="Gene3D" id="3.90.470.20">
    <property type="entry name" value="4'-phosphopantetheinyl transferase domain"/>
    <property type="match status" value="2"/>
</dbReference>
<evidence type="ECO:0000259" key="3">
    <source>
        <dbReference type="Pfam" id="PF01648"/>
    </source>
</evidence>
<dbReference type="InterPro" id="IPR037143">
    <property type="entry name" value="4-PPantetheinyl_Trfase_dom_sf"/>
</dbReference>
<feature type="domain" description="4'-phosphopantetheinyl transferase" evidence="3">
    <location>
        <begin position="133"/>
        <end position="213"/>
    </location>
</feature>
<comment type="caution">
    <text evidence="4">The sequence shown here is derived from an EMBL/GenBank/DDBJ whole genome shotgun (WGS) entry which is preliminary data.</text>
</comment>
<dbReference type="EMBL" id="JAMCCK010000066">
    <property type="protein sequence ID" value="MCL3998593.1"/>
    <property type="molecule type" value="Genomic_DNA"/>
</dbReference>
<dbReference type="GO" id="GO:0016740">
    <property type="term" value="F:transferase activity"/>
    <property type="evidence" value="ECO:0007669"/>
    <property type="project" value="UniProtKB-KW"/>
</dbReference>
<organism evidence="4 5">
    <name type="scientific">Streptomyces lavenduligriseus</name>
    <dbReference type="NCBI Taxonomy" id="67315"/>
    <lineage>
        <taxon>Bacteria</taxon>
        <taxon>Bacillati</taxon>
        <taxon>Actinomycetota</taxon>
        <taxon>Actinomycetes</taxon>
        <taxon>Kitasatosporales</taxon>
        <taxon>Streptomycetaceae</taxon>
        <taxon>Streptomyces</taxon>
    </lineage>
</organism>
<dbReference type="InterPro" id="IPR050559">
    <property type="entry name" value="P-Pant_transferase_sf"/>
</dbReference>
<name>A0ABT0P6P5_9ACTN</name>
<comment type="similarity">
    <text evidence="1">Belongs to the P-Pant transferase superfamily. Gsp/Sfp/HetI/AcpT family.</text>
</comment>
<sequence length="247" mass="25910">MTAPAVTYLRADGPGGAWTRAAGPALHAGTAVVLYASAGSWSVPDGPGLRVLLGREYERYRAAGHRPAARARFAASRRLVKHAAAAVLDVPADELELARGPAGRPYLRGCDRLGLSLSHTGDLLVLALSLHGPIGADAEPLGRSGCRVLLAQRACTAQELSDLRALPAPERGDAVLRLWTLKEAYTKALGVGTGLPFRTFGFRVEGTTAVLHDNTGEPVRTGEWTFATHRLGTGHVVSTAYALPPGA</sequence>
<dbReference type="SUPFAM" id="SSF56214">
    <property type="entry name" value="4'-phosphopantetheinyl transferase"/>
    <property type="match status" value="2"/>
</dbReference>
<reference evidence="4 5" key="1">
    <citation type="submission" date="2022-05" db="EMBL/GenBank/DDBJ databases">
        <title>Genome Resource of Streptomyces lavenduligriseus GA1-1, a Strain with Broad-Spectrum Antifungal Activity against Phytopathogenic Fungi.</title>
        <authorList>
            <person name="Qi D."/>
        </authorList>
    </citation>
    <scope>NUCLEOTIDE SEQUENCE [LARGE SCALE GENOMIC DNA]</scope>
    <source>
        <strain evidence="4 5">GA1-1</strain>
    </source>
</reference>
<dbReference type="InterPro" id="IPR008278">
    <property type="entry name" value="4-PPantetheinyl_Trfase_dom"/>
</dbReference>
<dbReference type="PANTHER" id="PTHR12215:SF10">
    <property type="entry name" value="L-AMINOADIPATE-SEMIALDEHYDE DEHYDROGENASE-PHOSPHOPANTETHEINYL TRANSFERASE"/>
    <property type="match status" value="1"/>
</dbReference>
<accession>A0ABT0P6P5</accession>